<protein>
    <submittedName>
        <fullName evidence="3">NADP-dependent 3-hydroxy acid dehydrogenase YdfG</fullName>
    </submittedName>
</protein>
<dbReference type="PANTHER" id="PTHR42879">
    <property type="entry name" value="3-OXOACYL-(ACYL-CARRIER-PROTEIN) REDUCTASE"/>
    <property type="match status" value="1"/>
</dbReference>
<dbReference type="PRINTS" id="PR00080">
    <property type="entry name" value="SDRFAMILY"/>
</dbReference>
<dbReference type="OrthoDB" id="9810734at2"/>
<evidence type="ECO:0000313" key="4">
    <source>
        <dbReference type="Proteomes" id="UP000184485"/>
    </source>
</evidence>
<dbReference type="SUPFAM" id="SSF51735">
    <property type="entry name" value="NAD(P)-binding Rossmann-fold domains"/>
    <property type="match status" value="1"/>
</dbReference>
<dbReference type="EMBL" id="FQUP01000005">
    <property type="protein sequence ID" value="SHG54030.1"/>
    <property type="molecule type" value="Genomic_DNA"/>
</dbReference>
<accession>A0A1M5KMW8</accession>
<dbReference type="STRING" id="1122133.SAMN02745157_4439"/>
<dbReference type="AlphaFoldDB" id="A0A1M5KMW8"/>
<sequence>MNSLVGKVAWITGAGSGIGQAVATALADAGCTVVLTGRRQDALEQTAQTITRDGGKSVVRAGDLTDAETAELIVGEIEARFGRLDILINNAGGNIVDRAWKDLTSSSIDTLIASNLSAAFYCATAAMHPMRKAGQGQLIHIASWAGKFIHPVSGPAYTAAKHAVVAMSQSINMEEYRNGIRSTAILPAEVATPILDKRPTPPSSEERAEMLQPADLAALALFIATQPASVCLNEVVISPRLNKFYER</sequence>
<dbReference type="PANTHER" id="PTHR42879:SF2">
    <property type="entry name" value="3-OXOACYL-[ACYL-CARRIER-PROTEIN] REDUCTASE FABG"/>
    <property type="match status" value="1"/>
</dbReference>
<dbReference type="PRINTS" id="PR00081">
    <property type="entry name" value="GDHRDH"/>
</dbReference>
<evidence type="ECO:0000256" key="2">
    <source>
        <dbReference type="RuleBase" id="RU000363"/>
    </source>
</evidence>
<organism evidence="3 4">
    <name type="scientific">Kaistia soli DSM 19436</name>
    <dbReference type="NCBI Taxonomy" id="1122133"/>
    <lineage>
        <taxon>Bacteria</taxon>
        <taxon>Pseudomonadati</taxon>
        <taxon>Pseudomonadota</taxon>
        <taxon>Alphaproteobacteria</taxon>
        <taxon>Hyphomicrobiales</taxon>
        <taxon>Kaistiaceae</taxon>
        <taxon>Kaistia</taxon>
    </lineage>
</organism>
<reference evidence="3 4" key="1">
    <citation type="submission" date="2016-11" db="EMBL/GenBank/DDBJ databases">
        <authorList>
            <person name="Jaros S."/>
            <person name="Januszkiewicz K."/>
            <person name="Wedrychowicz H."/>
        </authorList>
    </citation>
    <scope>NUCLEOTIDE SEQUENCE [LARGE SCALE GENOMIC DNA]</scope>
    <source>
        <strain evidence="3 4">DSM 19436</strain>
    </source>
</reference>
<evidence type="ECO:0000313" key="3">
    <source>
        <dbReference type="EMBL" id="SHG54030.1"/>
    </source>
</evidence>
<dbReference type="RefSeq" id="WP_073057552.1">
    <property type="nucleotide sequence ID" value="NZ_FQUP01000005.1"/>
</dbReference>
<gene>
    <name evidence="3" type="ORF">SAMN02745157_4439</name>
</gene>
<dbReference type="Proteomes" id="UP000184485">
    <property type="component" value="Unassembled WGS sequence"/>
</dbReference>
<keyword evidence="4" id="KW-1185">Reference proteome</keyword>
<dbReference type="InterPro" id="IPR050259">
    <property type="entry name" value="SDR"/>
</dbReference>
<dbReference type="Gene3D" id="3.40.50.720">
    <property type="entry name" value="NAD(P)-binding Rossmann-like Domain"/>
    <property type="match status" value="1"/>
</dbReference>
<dbReference type="InterPro" id="IPR036291">
    <property type="entry name" value="NAD(P)-bd_dom_sf"/>
</dbReference>
<dbReference type="InterPro" id="IPR002347">
    <property type="entry name" value="SDR_fam"/>
</dbReference>
<dbReference type="CDD" id="cd05233">
    <property type="entry name" value="SDR_c"/>
    <property type="match status" value="1"/>
</dbReference>
<name>A0A1M5KMW8_9HYPH</name>
<proteinExistence type="inferred from homology"/>
<evidence type="ECO:0000256" key="1">
    <source>
        <dbReference type="ARBA" id="ARBA00006484"/>
    </source>
</evidence>
<dbReference type="Pfam" id="PF00106">
    <property type="entry name" value="adh_short"/>
    <property type="match status" value="1"/>
</dbReference>
<comment type="similarity">
    <text evidence="1 2">Belongs to the short-chain dehydrogenases/reductases (SDR) family.</text>
</comment>